<evidence type="ECO:0000313" key="4">
    <source>
        <dbReference type="EMBL" id="ERJ97708.1"/>
    </source>
</evidence>
<dbReference type="Pfam" id="PF08279">
    <property type="entry name" value="HTH_11"/>
    <property type="match status" value="1"/>
</dbReference>
<feature type="domain" description="WYL" evidence="2">
    <location>
        <begin position="139"/>
        <end position="204"/>
    </location>
</feature>
<keyword evidence="6" id="KW-1185">Reference proteome</keyword>
<accession>U1FKM2</accession>
<proteinExistence type="predicted"/>
<dbReference type="AlphaFoldDB" id="U1FKM2"/>
<dbReference type="STRING" id="1125725.HMPREF1325_2635"/>
<dbReference type="InterPro" id="IPR036390">
    <property type="entry name" value="WH_DNA-bd_sf"/>
</dbReference>
<protein>
    <submittedName>
        <fullName evidence="3">WYL domain protein</fullName>
    </submittedName>
</protein>
<dbReference type="PROSITE" id="PS52050">
    <property type="entry name" value="WYL"/>
    <property type="match status" value="1"/>
</dbReference>
<comment type="caution">
    <text evidence="3">The sequence shown here is derived from an EMBL/GenBank/DDBJ whole genome shotgun (WGS) entry which is preliminary data.</text>
</comment>
<evidence type="ECO:0000313" key="5">
    <source>
        <dbReference type="Proteomes" id="UP000016412"/>
    </source>
</evidence>
<evidence type="ECO:0000313" key="3">
    <source>
        <dbReference type="EMBL" id="ERF60358.1"/>
    </source>
</evidence>
<dbReference type="InterPro" id="IPR013196">
    <property type="entry name" value="HTH_11"/>
</dbReference>
<name>U1FKM2_TRESO</name>
<feature type="domain" description="Helix-turn-helix type 11" evidence="1">
    <location>
        <begin position="6"/>
        <end position="58"/>
    </location>
</feature>
<dbReference type="PANTHER" id="PTHR34580:SF9">
    <property type="entry name" value="SLL5097 PROTEIN"/>
    <property type="match status" value="1"/>
</dbReference>
<dbReference type="eggNOG" id="COG2378">
    <property type="taxonomic scope" value="Bacteria"/>
</dbReference>
<dbReference type="Proteomes" id="UP000016646">
    <property type="component" value="Unassembled WGS sequence"/>
</dbReference>
<dbReference type="PATRIC" id="fig|1125725.3.peg.1809"/>
<dbReference type="InterPro" id="IPR051534">
    <property type="entry name" value="CBASS_pafABC_assoc_protein"/>
</dbReference>
<evidence type="ECO:0000259" key="1">
    <source>
        <dbReference type="Pfam" id="PF08279"/>
    </source>
</evidence>
<dbReference type="RefSeq" id="WP_021330757.1">
    <property type="nucleotide sequence ID" value="NZ_AUZJ01000043.1"/>
</dbReference>
<dbReference type="EMBL" id="AUZJ01000043">
    <property type="protein sequence ID" value="ERF60358.1"/>
    <property type="molecule type" value="Genomic_DNA"/>
</dbReference>
<dbReference type="PANTHER" id="PTHR34580">
    <property type="match status" value="1"/>
</dbReference>
<dbReference type="EMBL" id="AVQI01000084">
    <property type="protein sequence ID" value="ERJ97708.1"/>
    <property type="molecule type" value="Genomic_DNA"/>
</dbReference>
<organism evidence="3 5">
    <name type="scientific">Treponema socranskii subsp. socranskii VPI DR56BR1116 = ATCC 35536</name>
    <dbReference type="NCBI Taxonomy" id="1125725"/>
    <lineage>
        <taxon>Bacteria</taxon>
        <taxon>Pseudomonadati</taxon>
        <taxon>Spirochaetota</taxon>
        <taxon>Spirochaetia</taxon>
        <taxon>Spirochaetales</taxon>
        <taxon>Treponemataceae</taxon>
        <taxon>Treponema</taxon>
    </lineage>
</organism>
<gene>
    <name evidence="4" type="ORF">HMPREF0860_0422</name>
    <name evidence="3" type="ORF">HMPREF1325_2635</name>
</gene>
<evidence type="ECO:0000259" key="2">
    <source>
        <dbReference type="Pfam" id="PF13280"/>
    </source>
</evidence>
<dbReference type="InterPro" id="IPR026881">
    <property type="entry name" value="WYL_dom"/>
</dbReference>
<sequence>MNKSERLQDMMFFLNDKNSFKLADIMCHYDISKSTALRDIASLEHIGMPIYAEHGRNGAYRILQNKLLSPILFTLDEVLALYFSMCTLRAYETTPFHLSVDKLKEKFERCLAPEKIRMLRRMEKVFTFDAVRHNHRCRFLRDVLRSAVEERVCSVSYTKNGIKTAYVVQFFDISASYGQWYATGYDFETKRPRVFRCDKIMSLTPNDRRKAKPLPQFIKNADALYKTQGAVEFEAVVSEKGADLFYKEHYPSMKLYAELGGYIVKGFYNKGEEAFIAQYFIGYGENVLSVKPAALKKLIAARLKKLSRRYTAGKKAPTHVSAAL</sequence>
<reference evidence="5 6" key="1">
    <citation type="submission" date="2013-08" db="EMBL/GenBank/DDBJ databases">
        <authorList>
            <person name="Durkin A.S."/>
            <person name="Haft D.R."/>
            <person name="McCorrison J."/>
            <person name="Torralba M."/>
            <person name="Gillis M."/>
            <person name="Haft D.H."/>
            <person name="Methe B."/>
            <person name="Sutton G."/>
            <person name="Nelson K.E."/>
        </authorList>
    </citation>
    <scope>NUCLEOTIDE SEQUENCE [LARGE SCALE GENOMIC DNA]</scope>
    <source>
        <strain evidence="4 6">ATCC 35536</strain>
        <strain evidence="3 5">VPI DR56BR1116</strain>
    </source>
</reference>
<dbReference type="Proteomes" id="UP000016412">
    <property type="component" value="Unassembled WGS sequence"/>
</dbReference>
<dbReference type="Pfam" id="PF13280">
    <property type="entry name" value="WYL"/>
    <property type="match status" value="1"/>
</dbReference>
<dbReference type="OrthoDB" id="9767131at2"/>
<dbReference type="SUPFAM" id="SSF46785">
    <property type="entry name" value="Winged helix' DNA-binding domain"/>
    <property type="match status" value="1"/>
</dbReference>
<evidence type="ECO:0000313" key="6">
    <source>
        <dbReference type="Proteomes" id="UP000016646"/>
    </source>
</evidence>